<evidence type="ECO:0000313" key="2">
    <source>
        <dbReference type="Proteomes" id="UP000095447"/>
    </source>
</evidence>
<protein>
    <submittedName>
        <fullName evidence="1">Uncharacterized protein</fullName>
    </submittedName>
</protein>
<organism evidence="1 2">
    <name type="scientific">Blautia obeum</name>
    <dbReference type="NCBI Taxonomy" id="40520"/>
    <lineage>
        <taxon>Bacteria</taxon>
        <taxon>Bacillati</taxon>
        <taxon>Bacillota</taxon>
        <taxon>Clostridia</taxon>
        <taxon>Lachnospirales</taxon>
        <taxon>Lachnospiraceae</taxon>
        <taxon>Blautia</taxon>
    </lineage>
</organism>
<sequence>MVKTLKETTEMMVSPDYNERFKAEYYQLMLRFRGLQSILFKWDNGSLSFEPTCPRSIYNIQIDAMANYLAILEARAVMEGIEL</sequence>
<accession>A0A173ZZB8</accession>
<dbReference type="Pfam" id="PF21825">
    <property type="entry name" value="crAss001_48"/>
    <property type="match status" value="1"/>
</dbReference>
<dbReference type="AlphaFoldDB" id="A0A173ZZB8"/>
<name>A0A173ZZB8_9FIRM</name>
<dbReference type="Proteomes" id="UP000095447">
    <property type="component" value="Unassembled WGS sequence"/>
</dbReference>
<evidence type="ECO:0000313" key="1">
    <source>
        <dbReference type="EMBL" id="CUN80940.1"/>
    </source>
</evidence>
<dbReference type="RefSeq" id="WP_055053131.1">
    <property type="nucleotide sequence ID" value="NZ_CYZA01000006.1"/>
</dbReference>
<dbReference type="InterPro" id="IPR054052">
    <property type="entry name" value="Y16Q-like"/>
</dbReference>
<reference evidence="1 2" key="1">
    <citation type="submission" date="2015-09" db="EMBL/GenBank/DDBJ databases">
        <authorList>
            <consortium name="Pathogen Informatics"/>
        </authorList>
    </citation>
    <scope>NUCLEOTIDE SEQUENCE [LARGE SCALE GENOMIC DNA]</scope>
    <source>
        <strain evidence="1 2">2789STDY5608838</strain>
    </source>
</reference>
<gene>
    <name evidence="1" type="ORF">ERS852395_01378</name>
</gene>
<dbReference type="EMBL" id="CYZA01000006">
    <property type="protein sequence ID" value="CUN80940.1"/>
    <property type="molecule type" value="Genomic_DNA"/>
</dbReference>
<proteinExistence type="predicted"/>